<keyword evidence="3" id="KW-1185">Reference proteome</keyword>
<feature type="compositionally biased region" description="Polar residues" evidence="1">
    <location>
        <begin position="43"/>
        <end position="53"/>
    </location>
</feature>
<dbReference type="AlphaFoldDB" id="A0A2P4NVX8"/>
<dbReference type="RefSeq" id="WP_058567107.1">
    <property type="nucleotide sequence ID" value="NZ_LOPW02000002.1"/>
</dbReference>
<comment type="caution">
    <text evidence="2">The sequence shown here is derived from an EMBL/GenBank/DDBJ whole genome shotgun (WGS) entry which is preliminary data.</text>
</comment>
<feature type="region of interest" description="Disordered" evidence="1">
    <location>
        <begin position="38"/>
        <end position="127"/>
    </location>
</feature>
<feature type="compositionally biased region" description="Basic and acidic residues" evidence="1">
    <location>
        <begin position="99"/>
        <end position="109"/>
    </location>
</feature>
<reference evidence="2" key="1">
    <citation type="submission" date="2017-08" db="EMBL/GenBank/DDBJ databases">
        <title>Haloferax marisrubri sp. nov., isolated from the Discovery deep brine-seawater interface in the Red Sea.</title>
        <authorList>
            <person name="Zhang G."/>
            <person name="Stingl U."/>
        </authorList>
    </citation>
    <scope>NUCLEOTIDE SEQUENCE [LARGE SCALE GENOMIC DNA]</scope>
    <source>
        <strain evidence="2">SB3</strain>
    </source>
</reference>
<accession>A0A2P4NVX8</accession>
<name>A0A2P4NVX8_9EURY</name>
<evidence type="ECO:0000313" key="3">
    <source>
        <dbReference type="Proteomes" id="UP000053621"/>
    </source>
</evidence>
<dbReference type="Proteomes" id="UP000053621">
    <property type="component" value="Unassembled WGS sequence"/>
</dbReference>
<proteinExistence type="predicted"/>
<gene>
    <name evidence="2" type="ORF">AUR65_001415</name>
</gene>
<evidence type="ECO:0000256" key="1">
    <source>
        <dbReference type="SAM" id="MobiDB-lite"/>
    </source>
</evidence>
<evidence type="ECO:0000313" key="2">
    <source>
        <dbReference type="EMBL" id="POG57248.1"/>
    </source>
</evidence>
<dbReference type="EMBL" id="LOPW02000002">
    <property type="protein sequence ID" value="POG57248.1"/>
    <property type="molecule type" value="Genomic_DNA"/>
</dbReference>
<protein>
    <submittedName>
        <fullName evidence="2">Uncharacterized protein</fullName>
    </submittedName>
</protein>
<dbReference type="OrthoDB" id="189973at2157"/>
<sequence>MGRITVNVPDPVEEWLEAESERLGWSKSKTGGECIKLIHSESNHITPHQTASEPDQDIQQRLRELERRVDELEDASSGPKPQTQQVEKRHPDQQTAVSREPDETIREVVDDSNVYPRAGVSQGQRQQRLNAGLAAVELLRESEHGVVRAEFEELWEDYPVDSQKPPSESDTYWRKSLRPALQAVQSADYAYQSEGSWEWYWTGFEE</sequence>
<feature type="compositionally biased region" description="Basic and acidic residues" evidence="1">
    <location>
        <begin position="58"/>
        <end position="70"/>
    </location>
</feature>
<organism evidence="2 3">
    <name type="scientific">Haloferax marisrubri</name>
    <dbReference type="NCBI Taxonomy" id="1544719"/>
    <lineage>
        <taxon>Archaea</taxon>
        <taxon>Methanobacteriati</taxon>
        <taxon>Methanobacteriota</taxon>
        <taxon>Stenosarchaea group</taxon>
        <taxon>Halobacteria</taxon>
        <taxon>Halobacteriales</taxon>
        <taxon>Haloferacaceae</taxon>
        <taxon>Haloferax</taxon>
    </lineage>
</organism>